<dbReference type="RefSeq" id="WP_245097093.1">
    <property type="nucleotide sequence ID" value="NZ_CP095053.1"/>
</dbReference>
<protein>
    <recommendedName>
        <fullName evidence="3">Integrase catalytic domain-containing protein</fullName>
    </recommendedName>
</protein>
<gene>
    <name evidence="1" type="ORF">MUN82_09870</name>
</gene>
<organism evidence="1 2">
    <name type="scientific">Hymenobacter aerilatus</name>
    <dbReference type="NCBI Taxonomy" id="2932251"/>
    <lineage>
        <taxon>Bacteria</taxon>
        <taxon>Pseudomonadati</taxon>
        <taxon>Bacteroidota</taxon>
        <taxon>Cytophagia</taxon>
        <taxon>Cytophagales</taxon>
        <taxon>Hymenobacteraceae</taxon>
        <taxon>Hymenobacter</taxon>
    </lineage>
</organism>
<dbReference type="KEGG" id="haei:MUN82_09870"/>
<evidence type="ECO:0000313" key="2">
    <source>
        <dbReference type="Proteomes" id="UP000829925"/>
    </source>
</evidence>
<proteinExistence type="predicted"/>
<dbReference type="AlphaFoldDB" id="A0A8T9T0L2"/>
<dbReference type="InterPro" id="IPR012337">
    <property type="entry name" value="RNaseH-like_sf"/>
</dbReference>
<name>A0A8T9T0L2_9BACT</name>
<reference evidence="1 2" key="1">
    <citation type="submission" date="2022-04" db="EMBL/GenBank/DDBJ databases">
        <title>Hymenobacter sp. isolated from the air.</title>
        <authorList>
            <person name="Won M."/>
            <person name="Lee C.-M."/>
            <person name="Woen H.-Y."/>
            <person name="Kwon S.-W."/>
        </authorList>
    </citation>
    <scope>NUCLEOTIDE SEQUENCE [LARGE SCALE GENOMIC DNA]</scope>
    <source>
        <strain evidence="2">5413 J-13</strain>
    </source>
</reference>
<keyword evidence="2" id="KW-1185">Reference proteome</keyword>
<evidence type="ECO:0000313" key="1">
    <source>
        <dbReference type="EMBL" id="UOR07387.1"/>
    </source>
</evidence>
<dbReference type="Proteomes" id="UP000829925">
    <property type="component" value="Chromosome"/>
</dbReference>
<accession>A0A8T9T0L2</accession>
<dbReference type="SUPFAM" id="SSF53098">
    <property type="entry name" value="Ribonuclease H-like"/>
    <property type="match status" value="1"/>
</dbReference>
<sequence length="74" mass="8141">MPAKLQAQALASYSRPGNPYDNAQAEADWSTLKTELLPHGGAFASLGRLLPRHLLQTRPTLLRPRLLLALPVRT</sequence>
<dbReference type="EMBL" id="CP095053">
    <property type="protein sequence ID" value="UOR07387.1"/>
    <property type="molecule type" value="Genomic_DNA"/>
</dbReference>
<evidence type="ECO:0008006" key="3">
    <source>
        <dbReference type="Google" id="ProtNLM"/>
    </source>
</evidence>